<keyword evidence="4" id="KW-0238">DNA-binding</keyword>
<feature type="domain" description="Response regulatory" evidence="8">
    <location>
        <begin position="4"/>
        <end position="117"/>
    </location>
</feature>
<dbReference type="NCBIfam" id="NF006900">
    <property type="entry name" value="PRK09390.1"/>
    <property type="match status" value="1"/>
</dbReference>
<dbReference type="FunFam" id="3.40.50.2300:FF:000018">
    <property type="entry name" value="DNA-binding transcriptional regulator NtrC"/>
    <property type="match status" value="1"/>
</dbReference>
<dbReference type="Gene3D" id="1.10.10.10">
    <property type="entry name" value="Winged helix-like DNA-binding domain superfamily/Winged helix DNA-binding domain"/>
    <property type="match status" value="1"/>
</dbReference>
<keyword evidence="11" id="KW-1185">Reference proteome</keyword>
<evidence type="ECO:0000256" key="2">
    <source>
        <dbReference type="ARBA" id="ARBA00023012"/>
    </source>
</evidence>
<evidence type="ECO:0000313" key="11">
    <source>
        <dbReference type="Proteomes" id="UP000289220"/>
    </source>
</evidence>
<dbReference type="InterPro" id="IPR036388">
    <property type="entry name" value="WH-like_DNA-bd_sf"/>
</dbReference>
<dbReference type="SMART" id="SM00448">
    <property type="entry name" value="REC"/>
    <property type="match status" value="1"/>
</dbReference>
<dbReference type="InterPro" id="IPR000792">
    <property type="entry name" value="Tscrpt_reg_LuxR_C"/>
</dbReference>
<evidence type="ECO:0000256" key="4">
    <source>
        <dbReference type="ARBA" id="ARBA00023125"/>
    </source>
</evidence>
<dbReference type="InterPro" id="IPR001789">
    <property type="entry name" value="Sig_transdc_resp-reg_receiver"/>
</dbReference>
<dbReference type="PANTHER" id="PTHR44688:SF16">
    <property type="entry name" value="DNA-BINDING TRANSCRIPTIONAL ACTIVATOR DEVR_DOSR"/>
    <property type="match status" value="1"/>
</dbReference>
<keyword evidence="3" id="KW-0805">Transcription regulation</keyword>
<dbReference type="SMART" id="SM00421">
    <property type="entry name" value="HTH_LUXR"/>
    <property type="match status" value="1"/>
</dbReference>
<evidence type="ECO:0000259" key="8">
    <source>
        <dbReference type="PROSITE" id="PS50110"/>
    </source>
</evidence>
<dbReference type="SUPFAM" id="SSF52172">
    <property type="entry name" value="CheY-like"/>
    <property type="match status" value="1"/>
</dbReference>
<dbReference type="KEGG" id="bmed:GYM46_00460"/>
<keyword evidence="2" id="KW-0902">Two-component regulatory system</keyword>
<dbReference type="Gene3D" id="3.40.50.2300">
    <property type="match status" value="1"/>
</dbReference>
<reference evidence="9 12" key="2">
    <citation type="submission" date="2020-01" db="EMBL/GenBank/DDBJ databases">
        <authorList>
            <person name="Wang S."/>
        </authorList>
    </citation>
    <scope>NUCLEOTIDE SEQUENCE [LARGE SCALE GENOMIC DNA]</scope>
    <source>
        <strain evidence="9 12">D151-2-6</strain>
    </source>
</reference>
<dbReference type="EMBL" id="CP048751">
    <property type="protein sequence ID" value="QIH71586.1"/>
    <property type="molecule type" value="Genomic_DNA"/>
</dbReference>
<evidence type="ECO:0000256" key="3">
    <source>
        <dbReference type="ARBA" id="ARBA00023015"/>
    </source>
</evidence>
<dbReference type="Proteomes" id="UP000501325">
    <property type="component" value="Chromosome"/>
</dbReference>
<dbReference type="Proteomes" id="UP000289220">
    <property type="component" value="Unassembled WGS sequence"/>
</dbReference>
<dbReference type="PROSITE" id="PS50110">
    <property type="entry name" value="RESPONSE_REGULATORY"/>
    <property type="match status" value="1"/>
</dbReference>
<dbReference type="GO" id="GO:0003677">
    <property type="term" value="F:DNA binding"/>
    <property type="evidence" value="ECO:0007669"/>
    <property type="project" value="UniProtKB-KW"/>
</dbReference>
<gene>
    <name evidence="10" type="primary">fixJ_4</name>
    <name evidence="10" type="ORF">BREV_BREV_01539</name>
    <name evidence="9" type="ORF">GYM46_00460</name>
</gene>
<feature type="domain" description="HTH luxR-type" evidence="7">
    <location>
        <begin position="130"/>
        <end position="195"/>
    </location>
</feature>
<proteinExistence type="predicted"/>
<protein>
    <submittedName>
        <fullName evidence="9">Response regulator</fullName>
    </submittedName>
    <submittedName>
        <fullName evidence="10">Transcriptional regulatory protein FixJ</fullName>
    </submittedName>
</protein>
<dbReference type="Pfam" id="PF00196">
    <property type="entry name" value="GerE"/>
    <property type="match status" value="1"/>
</dbReference>
<sequence>MSDRIHVIDDDDGVRQGLAFLLEAHGLDAQFHASATAFLADVEDRGACIVTDIRMPEMTGLELVKRLRDEGDQTPVVVITGHGDVPLAVQAMKAGVHDFLEKPFSDAHLVDAVRSALAERPQPDAARREAEARLSSLSPRERDVLAGVVEGKLNKVIAFELDISPRTVEIYRANLMSKTGAHNMAELMRIALAAGL</sequence>
<keyword evidence="5" id="KW-0804">Transcription</keyword>
<dbReference type="PRINTS" id="PR00038">
    <property type="entry name" value="HTHLUXR"/>
</dbReference>
<dbReference type="AlphaFoldDB" id="A0A6G7EDZ1"/>
<dbReference type="PANTHER" id="PTHR44688">
    <property type="entry name" value="DNA-BINDING TRANSCRIPTIONAL ACTIVATOR DEVR_DOSR"/>
    <property type="match status" value="1"/>
</dbReference>
<evidence type="ECO:0000313" key="12">
    <source>
        <dbReference type="Proteomes" id="UP000501325"/>
    </source>
</evidence>
<organism evidence="10 11">
    <name type="scientific">Brevundimonas mediterranea</name>
    <dbReference type="NCBI Taxonomy" id="74329"/>
    <lineage>
        <taxon>Bacteria</taxon>
        <taxon>Pseudomonadati</taxon>
        <taxon>Pseudomonadota</taxon>
        <taxon>Alphaproteobacteria</taxon>
        <taxon>Caulobacterales</taxon>
        <taxon>Caulobacteraceae</taxon>
        <taxon>Brevundimonas</taxon>
    </lineage>
</organism>
<dbReference type="CDD" id="cd06170">
    <property type="entry name" value="LuxR_C_like"/>
    <property type="match status" value="1"/>
</dbReference>
<dbReference type="InterPro" id="IPR016032">
    <property type="entry name" value="Sig_transdc_resp-reg_C-effctor"/>
</dbReference>
<dbReference type="InterPro" id="IPR011006">
    <property type="entry name" value="CheY-like_superfamily"/>
</dbReference>
<name>A0A6G7EDZ1_9CAUL</name>
<evidence type="ECO:0000259" key="7">
    <source>
        <dbReference type="PROSITE" id="PS50043"/>
    </source>
</evidence>
<evidence type="ECO:0000256" key="6">
    <source>
        <dbReference type="PROSITE-ProRule" id="PRU00169"/>
    </source>
</evidence>
<dbReference type="GO" id="GO:0000160">
    <property type="term" value="P:phosphorelay signal transduction system"/>
    <property type="evidence" value="ECO:0007669"/>
    <property type="project" value="UniProtKB-KW"/>
</dbReference>
<dbReference type="PROSITE" id="PS00622">
    <property type="entry name" value="HTH_LUXR_1"/>
    <property type="match status" value="1"/>
</dbReference>
<dbReference type="EMBL" id="UXHF01000025">
    <property type="protein sequence ID" value="VDC49890.1"/>
    <property type="molecule type" value="Genomic_DNA"/>
</dbReference>
<accession>A0A6G7EDZ1</accession>
<reference evidence="10 11" key="1">
    <citation type="submission" date="2018-11" db="EMBL/GenBank/DDBJ databases">
        <authorList>
            <person name="Peiro R."/>
            <person name="Begona"/>
            <person name="Cbmso G."/>
            <person name="Lopez M."/>
            <person name="Gonzalez S."/>
            <person name="Sacristan E."/>
            <person name="Castillo E."/>
        </authorList>
    </citation>
    <scope>NUCLEOTIDE SEQUENCE [LARGE SCALE GENOMIC DNA]</scope>
    <source>
        <strain evidence="10">Brev_genome</strain>
    </source>
</reference>
<evidence type="ECO:0000313" key="9">
    <source>
        <dbReference type="EMBL" id="QIH71586.1"/>
    </source>
</evidence>
<evidence type="ECO:0000256" key="1">
    <source>
        <dbReference type="ARBA" id="ARBA00022553"/>
    </source>
</evidence>
<dbReference type="PROSITE" id="PS50043">
    <property type="entry name" value="HTH_LUXR_2"/>
    <property type="match status" value="1"/>
</dbReference>
<dbReference type="Pfam" id="PF00072">
    <property type="entry name" value="Response_reg"/>
    <property type="match status" value="1"/>
</dbReference>
<evidence type="ECO:0000313" key="10">
    <source>
        <dbReference type="EMBL" id="VDC49890.1"/>
    </source>
</evidence>
<dbReference type="CDD" id="cd17537">
    <property type="entry name" value="REC_FixJ"/>
    <property type="match status" value="1"/>
</dbReference>
<feature type="modified residue" description="4-aspartylphosphate" evidence="6">
    <location>
        <position position="52"/>
    </location>
</feature>
<keyword evidence="1 6" id="KW-0597">Phosphoprotein</keyword>
<dbReference type="GO" id="GO:0006355">
    <property type="term" value="P:regulation of DNA-templated transcription"/>
    <property type="evidence" value="ECO:0007669"/>
    <property type="project" value="InterPro"/>
</dbReference>
<dbReference type="SUPFAM" id="SSF46894">
    <property type="entry name" value="C-terminal effector domain of the bipartite response regulators"/>
    <property type="match status" value="1"/>
</dbReference>
<dbReference type="RefSeq" id="WP_035306590.1">
    <property type="nucleotide sequence ID" value="NZ_CP048751.1"/>
</dbReference>
<evidence type="ECO:0000256" key="5">
    <source>
        <dbReference type="ARBA" id="ARBA00023163"/>
    </source>
</evidence>